<dbReference type="InterPro" id="IPR001478">
    <property type="entry name" value="PDZ"/>
</dbReference>
<organism evidence="3 4">
    <name type="scientific">Candidatus Obscuribacter phosphatis</name>
    <dbReference type="NCBI Taxonomy" id="1906157"/>
    <lineage>
        <taxon>Bacteria</taxon>
        <taxon>Bacillati</taxon>
        <taxon>Candidatus Melainabacteria</taxon>
        <taxon>Candidatus Obscuribacterales</taxon>
        <taxon>Candidatus Obscuribacteraceae</taxon>
        <taxon>Candidatus Obscuribacter</taxon>
    </lineage>
</organism>
<sequence>MRLTKKQIALTLIGVSFSSPWLVPALAADAGQKDATELQLKPSVPKLDTDSAGELSVLKGGVEHRIHKKPPEAAVKKTKKNDLSGNAGNDALQASLRARQEAERLMRQRATIDSEDRPQTFQYKIDRSIGIIGVKFLKVAEKPPVINRVFPGTPAWNSGLQVDDVIVAVDGVPTYGLTKDECYDLIVGTPNTPVTISIRRHGDFMAKSMHRMDFNDIPDPAVRRDYLRSL</sequence>
<dbReference type="SUPFAM" id="SSF50156">
    <property type="entry name" value="PDZ domain-like"/>
    <property type="match status" value="1"/>
</dbReference>
<name>A0A8J7TQ84_9BACT</name>
<dbReference type="AlphaFoldDB" id="A0A8J7TQ84"/>
<reference evidence="3" key="1">
    <citation type="submission" date="2021-02" db="EMBL/GenBank/DDBJ databases">
        <title>Genome-Resolved Metagenomics of a Microbial Community Performing Photosynthetic Biological Nutrient Removal.</title>
        <authorList>
            <person name="Mcdaniel E.A."/>
        </authorList>
    </citation>
    <scope>NUCLEOTIDE SEQUENCE</scope>
    <source>
        <strain evidence="3">UWPOB_OBS1</strain>
    </source>
</reference>
<dbReference type="Pfam" id="PF17820">
    <property type="entry name" value="PDZ_6"/>
    <property type="match status" value="1"/>
</dbReference>
<feature type="signal peptide" evidence="1">
    <location>
        <begin position="1"/>
        <end position="27"/>
    </location>
</feature>
<protein>
    <submittedName>
        <fullName evidence="3">PDZ domain-containing protein</fullName>
    </submittedName>
</protein>
<comment type="caution">
    <text evidence="3">The sequence shown here is derived from an EMBL/GenBank/DDBJ whole genome shotgun (WGS) entry which is preliminary data.</text>
</comment>
<evidence type="ECO:0000256" key="1">
    <source>
        <dbReference type="SAM" id="SignalP"/>
    </source>
</evidence>
<gene>
    <name evidence="3" type="ORF">J0M35_20565</name>
</gene>
<dbReference type="SMART" id="SM00228">
    <property type="entry name" value="PDZ"/>
    <property type="match status" value="1"/>
</dbReference>
<evidence type="ECO:0000313" key="3">
    <source>
        <dbReference type="EMBL" id="MBN8662773.1"/>
    </source>
</evidence>
<dbReference type="PROSITE" id="PS50106">
    <property type="entry name" value="PDZ"/>
    <property type="match status" value="1"/>
</dbReference>
<feature type="domain" description="PDZ" evidence="2">
    <location>
        <begin position="130"/>
        <end position="201"/>
    </location>
</feature>
<accession>A0A8J7TQ84</accession>
<dbReference type="EMBL" id="JAFLCK010000053">
    <property type="protein sequence ID" value="MBN8662773.1"/>
    <property type="molecule type" value="Genomic_DNA"/>
</dbReference>
<keyword evidence="1" id="KW-0732">Signal</keyword>
<dbReference type="Proteomes" id="UP000664277">
    <property type="component" value="Unassembled WGS sequence"/>
</dbReference>
<feature type="chain" id="PRO_5035175020" evidence="1">
    <location>
        <begin position="28"/>
        <end position="230"/>
    </location>
</feature>
<dbReference type="InterPro" id="IPR036034">
    <property type="entry name" value="PDZ_sf"/>
</dbReference>
<proteinExistence type="predicted"/>
<dbReference type="InterPro" id="IPR041489">
    <property type="entry name" value="PDZ_6"/>
</dbReference>
<dbReference type="Gene3D" id="2.30.42.10">
    <property type="match status" value="1"/>
</dbReference>
<evidence type="ECO:0000313" key="4">
    <source>
        <dbReference type="Proteomes" id="UP000664277"/>
    </source>
</evidence>
<evidence type="ECO:0000259" key="2">
    <source>
        <dbReference type="PROSITE" id="PS50106"/>
    </source>
</evidence>